<feature type="region of interest" description="Disordered" evidence="1">
    <location>
        <begin position="84"/>
        <end position="157"/>
    </location>
</feature>
<sequence length="287" mass="28704">MSDSPLDGGSGWPTSAYAIVPRQPAAPERESVPEPAAEDTKNEEEPAQEATSDGRPSRKGRVVALVVGLVVLVIAAAGGVLATRGTSSTRDAGTTEPSRAPAAVTTPTVDGKSGASAGPDHSGGITGSPSLDPSGSALPAVSGSAGPGGVVSGPIPEGSTDVLRVGTVRLTVLLGQPDEAFDFDTGTKSTTGGDVTAAAVGLSAGSAAKLGVWTSPETPSFAGCAAMPAEQWVNQVVLAALVPGLRVCVYTNEGRYAWFTPRGGDLVVAGQVYSTFLDFTVFKKPGD</sequence>
<proteinExistence type="predicted"/>
<evidence type="ECO:0000256" key="1">
    <source>
        <dbReference type="SAM" id="MobiDB-lite"/>
    </source>
</evidence>
<dbReference type="RefSeq" id="WP_259858535.1">
    <property type="nucleotide sequence ID" value="NZ_BAAAST010000048.1"/>
</dbReference>
<reference evidence="3" key="1">
    <citation type="submission" date="2021-04" db="EMBL/GenBank/DDBJ databases">
        <authorList>
            <person name="Hartkoorn R.C."/>
            <person name="Beaudoing E."/>
            <person name="Hot D."/>
        </authorList>
    </citation>
    <scope>NUCLEOTIDE SEQUENCE</scope>
    <source>
        <strain evidence="3">NRRL B-16292</strain>
    </source>
</reference>
<keyword evidence="2" id="KW-1133">Transmembrane helix</keyword>
<keyword evidence="2" id="KW-0472">Membrane</keyword>
<feature type="compositionally biased region" description="Polar residues" evidence="1">
    <location>
        <begin position="84"/>
        <end position="97"/>
    </location>
</feature>
<reference evidence="3" key="2">
    <citation type="submission" date="2022-09" db="EMBL/GenBank/DDBJ databases">
        <title>Biosynthetic gene clusters of Dactylosporangioum fulvum.</title>
        <authorList>
            <person name="Caradec T."/>
        </authorList>
    </citation>
    <scope>NUCLEOTIDE SEQUENCE</scope>
    <source>
        <strain evidence="3">NRRL B-16292</strain>
    </source>
</reference>
<evidence type="ECO:0000313" key="4">
    <source>
        <dbReference type="Proteomes" id="UP001059617"/>
    </source>
</evidence>
<dbReference type="Proteomes" id="UP001059617">
    <property type="component" value="Chromosome"/>
</dbReference>
<name>A0ABY5VWE5_9ACTN</name>
<dbReference type="EMBL" id="CP073720">
    <property type="protein sequence ID" value="UWP80773.1"/>
    <property type="molecule type" value="Genomic_DNA"/>
</dbReference>
<keyword evidence="2" id="KW-0812">Transmembrane</keyword>
<feature type="transmembrane region" description="Helical" evidence="2">
    <location>
        <begin position="62"/>
        <end position="82"/>
    </location>
</feature>
<feature type="compositionally biased region" description="Low complexity" evidence="1">
    <location>
        <begin position="133"/>
        <end position="144"/>
    </location>
</feature>
<feature type="region of interest" description="Disordered" evidence="1">
    <location>
        <begin position="1"/>
        <end position="57"/>
    </location>
</feature>
<protein>
    <submittedName>
        <fullName evidence="3">Uncharacterized protein</fullName>
    </submittedName>
</protein>
<evidence type="ECO:0000256" key="2">
    <source>
        <dbReference type="SAM" id="Phobius"/>
    </source>
</evidence>
<organism evidence="3 4">
    <name type="scientific">Dactylosporangium fulvum</name>
    <dbReference type="NCBI Taxonomy" id="53359"/>
    <lineage>
        <taxon>Bacteria</taxon>
        <taxon>Bacillati</taxon>
        <taxon>Actinomycetota</taxon>
        <taxon>Actinomycetes</taxon>
        <taxon>Micromonosporales</taxon>
        <taxon>Micromonosporaceae</taxon>
        <taxon>Dactylosporangium</taxon>
    </lineage>
</organism>
<feature type="compositionally biased region" description="Basic and acidic residues" evidence="1">
    <location>
        <begin position="27"/>
        <end position="44"/>
    </location>
</feature>
<evidence type="ECO:0000313" key="3">
    <source>
        <dbReference type="EMBL" id="UWP80773.1"/>
    </source>
</evidence>
<keyword evidence="4" id="KW-1185">Reference proteome</keyword>
<gene>
    <name evidence="3" type="ORF">Dfulv_37365</name>
</gene>
<accession>A0ABY5VWE5</accession>